<proteinExistence type="inferred from homology"/>
<keyword evidence="8" id="KW-0597">Phosphoprotein</keyword>
<dbReference type="InterPro" id="IPR009081">
    <property type="entry name" value="PP-bd_ACP"/>
</dbReference>
<protein>
    <recommendedName>
        <fullName evidence="14">Alpha-aminoadipate reductase</fullName>
        <ecNumber evidence="6">1.2.1.31</ecNumber>
        <ecNumber evidence="5">1.2.1.95</ecNumber>
    </recommendedName>
    <alternativeName>
        <fullName evidence="13">L-aminoadipate-semialdehyde dehydrogenase</fullName>
    </alternativeName>
</protein>
<keyword evidence="11 19" id="KW-0560">Oxidoreductase</keyword>
<evidence type="ECO:0000313" key="19">
    <source>
        <dbReference type="EMBL" id="KAL2911337.1"/>
    </source>
</evidence>
<dbReference type="NCBIfam" id="TIGR01733">
    <property type="entry name" value="AA-adenyl-dom"/>
    <property type="match status" value="1"/>
</dbReference>
<evidence type="ECO:0000256" key="7">
    <source>
        <dbReference type="ARBA" id="ARBA00022450"/>
    </source>
</evidence>
<evidence type="ECO:0000256" key="4">
    <source>
        <dbReference type="ARBA" id="ARBA00006432"/>
    </source>
</evidence>
<sequence>MPANDASAAAAAAAARAARWRTRLAALTELILPTDYPRPVPPRSVEADLVADISDAAALAVMRLALAANARRTAAGAAPSVAPFTVLLAAFAALLHRFTGERDIPVGSSSASTNPLVLRLAVRESATFLDVVDAVLEAEQDALADEIPFADLVRAVDDSTSLMSHADTKDASRHPLHPQEQPAQPSLFKVRFFNLTDTTADTLASSMTSSSCDLTVFISQAPTLRRMLPIQIKIVYNAVLFSAQRVSDMLDQLQLLLSSAAEAQAAPVDQISLVTQRATAVLPDPRADLNWSRFEGAITDVFAANAHRFPDRLCVLESVAQDTAVGTTRAFSYAQINRAANIVAHHLIQNGVRREDVVVLYSYRGVDLVVAIMGVLRAGATFSVIDPAYPPPRQIVYLSVAQPRGLIVLAKAGVLHADVRGYIRDNLAIVCEIPWLEIADDGSLRGDPDRDLFSAVAALADEQPSLTIGPDSIGTLSFTSGSTGTPKGVRGRHFSLTHFYPWMASEFGLSDKERFTMLSGIAHDPIQRDIFTPLFLGACLCIPTAEDIGTPGRLAEWMAEQEITITHLTPAMGQLLSANAVHPIPTLRHAFFVGDVLTKRDVLRLQHLAPNTHVINMYGTTETQRAVSFLKIPPLSANPAFLTEQKDIMSAGRGMHDVQLLIINSSGLLCGVGEVGEIYVRSSGLAEGYLALADVTAAKFIPNPFNPDGPARSAADAGLQFYLGPRDRMYRTGDLGRYKPDGTVECTGRADDQVKIRGFRIELGEIDMHLSQHPSVRENVTLVRRDKYEEKTLVTYFVPVSSAGGVAETVKDIRQYLRQKLPAYAVPTVFVPLTRMPLTPNGKIDKNALPFPDTALAAGGSGSDRRDNGAGLTLTQRSVRALWSALLGIPDSSVDLDSNFFDVGGHSILATRLIFEIRKSLAIDAPLGMVYQSPTLRDMARELDAIRGLDLAMTDGAFATTESGENASPTLAHARQEGAAATSVAEKHAERQETTAFDYAADLDVVDDESLAANGLPAPAFPPPRGSTDGRPPVIFLTGVTGFLGTFVLRSLLTRFASSRVVCLVRAPSAADAMARIESSCRSQLVWEDAWAAEKRIEALAGDLGAQRFGLTAEDWDRLAAEVDVIVHNGALVHWVYPYAKLRAANVLGTKTALRLATTRRLKPLHFVSSTSVLDTADYVKRLEIGESVYESDSLEDSRAGLRSGYGQTKWVAEKLVMRARGRGVPATIVRPGYIVGDSVSGVTNTDDFLWRLVKGCVQLGKVPRIANVVNMCSVDYVAESIAEIVASPESTLLGTFHMWNSDGFRFDDMFTSLAAHGYAVEAVDYMHWRTALMEFTLASADTALFPLLHFVLDDLPTSTKSPALDDSNTAATVRDTRVRAPNMRSLMPLYLGYLVATGFLAAPASGDLPRRPEWDAVAGRAVGRSGR</sequence>
<evidence type="ECO:0000313" key="20">
    <source>
        <dbReference type="Proteomes" id="UP001527925"/>
    </source>
</evidence>
<dbReference type="PROSITE" id="PS00012">
    <property type="entry name" value="PHOSPHOPANTETHEINE"/>
    <property type="match status" value="1"/>
</dbReference>
<keyword evidence="12" id="KW-0457">Lysine biosynthesis</keyword>
<dbReference type="NCBIfam" id="TIGR03443">
    <property type="entry name" value="alpha_am_amid"/>
    <property type="match status" value="1"/>
</dbReference>
<dbReference type="Pfam" id="PF00501">
    <property type="entry name" value="AMP-binding"/>
    <property type="match status" value="1"/>
</dbReference>
<dbReference type="SUPFAM" id="SSF52777">
    <property type="entry name" value="CoA-dependent acyltransferases"/>
    <property type="match status" value="1"/>
</dbReference>
<evidence type="ECO:0000256" key="13">
    <source>
        <dbReference type="ARBA" id="ARBA00031335"/>
    </source>
</evidence>
<dbReference type="PANTHER" id="PTHR44845:SF1">
    <property type="entry name" value="L-2-AMINOADIPATE REDUCTASE"/>
    <property type="match status" value="1"/>
</dbReference>
<comment type="catalytic activity">
    <reaction evidence="16">
        <text>(S)-2-amino-6-oxohexanoate + NAD(+) + H2O = L-2-aminoadipate + NADH + 2 H(+)</text>
        <dbReference type="Rhea" id="RHEA:12308"/>
        <dbReference type="ChEBI" id="CHEBI:15377"/>
        <dbReference type="ChEBI" id="CHEBI:15378"/>
        <dbReference type="ChEBI" id="CHEBI:57540"/>
        <dbReference type="ChEBI" id="CHEBI:57945"/>
        <dbReference type="ChEBI" id="CHEBI:58321"/>
        <dbReference type="ChEBI" id="CHEBI:58672"/>
        <dbReference type="EC" id="1.2.1.31"/>
    </reaction>
</comment>
<dbReference type="SMART" id="SM00823">
    <property type="entry name" value="PKS_PP"/>
    <property type="match status" value="1"/>
</dbReference>
<comment type="cofactor">
    <cofactor evidence="1">
        <name>pantetheine 4'-phosphate</name>
        <dbReference type="ChEBI" id="CHEBI:47942"/>
    </cofactor>
</comment>
<dbReference type="SUPFAM" id="SSF47336">
    <property type="entry name" value="ACP-like"/>
    <property type="match status" value="1"/>
</dbReference>
<organism evidence="19 20">
    <name type="scientific">Polyrhizophydium stewartii</name>
    <dbReference type="NCBI Taxonomy" id="2732419"/>
    <lineage>
        <taxon>Eukaryota</taxon>
        <taxon>Fungi</taxon>
        <taxon>Fungi incertae sedis</taxon>
        <taxon>Chytridiomycota</taxon>
        <taxon>Chytridiomycota incertae sedis</taxon>
        <taxon>Chytridiomycetes</taxon>
        <taxon>Rhizophydiales</taxon>
        <taxon>Rhizophydiales incertae sedis</taxon>
        <taxon>Polyrhizophydium</taxon>
    </lineage>
</organism>
<dbReference type="InterPro" id="IPR020845">
    <property type="entry name" value="AMP-binding_CS"/>
</dbReference>
<dbReference type="Pfam" id="PF13193">
    <property type="entry name" value="AMP-binding_C"/>
    <property type="match status" value="1"/>
</dbReference>
<comment type="pathway">
    <text evidence="3">Amino-acid biosynthesis; L-lysine biosynthesis via AAA pathway; L-lysine from L-alpha-aminoadipate (fungal route): step 1/3.</text>
</comment>
<dbReference type="Gene3D" id="1.10.1200.10">
    <property type="entry name" value="ACP-like"/>
    <property type="match status" value="1"/>
</dbReference>
<evidence type="ECO:0000256" key="2">
    <source>
        <dbReference type="ARBA" id="ARBA00003499"/>
    </source>
</evidence>
<evidence type="ECO:0000256" key="5">
    <source>
        <dbReference type="ARBA" id="ARBA00012913"/>
    </source>
</evidence>
<evidence type="ECO:0000256" key="1">
    <source>
        <dbReference type="ARBA" id="ARBA00001957"/>
    </source>
</evidence>
<accession>A0ABR4MVP6</accession>
<evidence type="ECO:0000256" key="16">
    <source>
        <dbReference type="ARBA" id="ARBA00048414"/>
    </source>
</evidence>
<dbReference type="InterPro" id="IPR020806">
    <property type="entry name" value="PKS_PP-bd"/>
</dbReference>
<comment type="function">
    <text evidence="2">Catalyzes the activation of alpha-aminoadipate by ATP-dependent adenylation and the reduction of activated alpha-aminoadipate by NADPH. The activated alpha-aminoadipate is bound to the phosphopantheinyl group of the enzyme itself before it is reduced to (S)-2-amino-6-oxohexanoate.</text>
</comment>
<evidence type="ECO:0000256" key="15">
    <source>
        <dbReference type="ARBA" id="ARBA00048260"/>
    </source>
</evidence>
<dbReference type="EC" id="1.2.1.95" evidence="5"/>
<dbReference type="PIRSF" id="PIRSF001617">
    <property type="entry name" value="Alpha-AR"/>
    <property type="match status" value="1"/>
</dbReference>
<name>A0ABR4MVP6_9FUNG</name>
<dbReference type="InterPro" id="IPR000873">
    <property type="entry name" value="AMP-dep_synth/lig_dom"/>
</dbReference>
<dbReference type="PANTHER" id="PTHR44845">
    <property type="entry name" value="CARRIER DOMAIN-CONTAINING PROTEIN"/>
    <property type="match status" value="1"/>
</dbReference>
<reference evidence="19 20" key="1">
    <citation type="submission" date="2023-09" db="EMBL/GenBank/DDBJ databases">
        <title>Pangenome analysis of Batrachochytrium dendrobatidis and related Chytrids.</title>
        <authorList>
            <person name="Yacoub M.N."/>
            <person name="Stajich J.E."/>
            <person name="James T.Y."/>
        </authorList>
    </citation>
    <scope>NUCLEOTIDE SEQUENCE [LARGE SCALE GENOMIC DNA]</scope>
    <source>
        <strain evidence="19 20">JEL0888</strain>
    </source>
</reference>
<comment type="catalytic activity">
    <reaction evidence="15">
        <text>(S)-2-amino-6-oxohexanoate + AMP + diphosphate + NADP(+) = L-2-aminoadipate + ATP + NADPH + H(+)</text>
        <dbReference type="Rhea" id="RHEA:46936"/>
        <dbReference type="ChEBI" id="CHEBI:15378"/>
        <dbReference type="ChEBI" id="CHEBI:30616"/>
        <dbReference type="ChEBI" id="CHEBI:33019"/>
        <dbReference type="ChEBI" id="CHEBI:57783"/>
        <dbReference type="ChEBI" id="CHEBI:58321"/>
        <dbReference type="ChEBI" id="CHEBI:58349"/>
        <dbReference type="ChEBI" id="CHEBI:58672"/>
        <dbReference type="ChEBI" id="CHEBI:456215"/>
        <dbReference type="EC" id="1.2.1.95"/>
    </reaction>
</comment>
<gene>
    <name evidence="19" type="primary">LYS2_4</name>
    <name evidence="19" type="ORF">HK105_209201</name>
</gene>
<evidence type="ECO:0000256" key="8">
    <source>
        <dbReference type="ARBA" id="ARBA00022553"/>
    </source>
</evidence>
<dbReference type="CDD" id="cd05235">
    <property type="entry name" value="SDR_e1"/>
    <property type="match status" value="1"/>
</dbReference>
<dbReference type="Proteomes" id="UP001527925">
    <property type="component" value="Unassembled WGS sequence"/>
</dbReference>
<keyword evidence="9" id="KW-0028">Amino-acid biosynthesis</keyword>
<dbReference type="EC" id="1.2.1.31" evidence="6"/>
<feature type="domain" description="Carrier" evidence="18">
    <location>
        <begin position="870"/>
        <end position="947"/>
    </location>
</feature>
<dbReference type="InterPro" id="IPR036291">
    <property type="entry name" value="NAD(P)-bd_dom_sf"/>
</dbReference>
<dbReference type="Pfam" id="PF00550">
    <property type="entry name" value="PP-binding"/>
    <property type="match status" value="1"/>
</dbReference>
<dbReference type="Pfam" id="PF00668">
    <property type="entry name" value="Condensation"/>
    <property type="match status" value="1"/>
</dbReference>
<keyword evidence="7" id="KW-0596">Phosphopantetheine</keyword>
<dbReference type="InterPro" id="IPR010080">
    <property type="entry name" value="Thioester_reductase-like_dom"/>
</dbReference>
<dbReference type="InterPro" id="IPR013120">
    <property type="entry name" value="FAR_NAD-bd"/>
</dbReference>
<evidence type="ECO:0000259" key="18">
    <source>
        <dbReference type="PROSITE" id="PS50075"/>
    </source>
</evidence>
<dbReference type="EMBL" id="JADGIZ020000121">
    <property type="protein sequence ID" value="KAL2911337.1"/>
    <property type="molecule type" value="Genomic_DNA"/>
</dbReference>
<dbReference type="SUPFAM" id="SSF51735">
    <property type="entry name" value="NAD(P)-binding Rossmann-fold domains"/>
    <property type="match status" value="1"/>
</dbReference>
<dbReference type="NCBIfam" id="TIGR01746">
    <property type="entry name" value="Thioester-redct"/>
    <property type="match status" value="1"/>
</dbReference>
<dbReference type="InterPro" id="IPR025110">
    <property type="entry name" value="AMP-bd_C"/>
</dbReference>
<evidence type="ECO:0000256" key="11">
    <source>
        <dbReference type="ARBA" id="ARBA00023002"/>
    </source>
</evidence>
<dbReference type="InterPro" id="IPR036736">
    <property type="entry name" value="ACP-like_sf"/>
</dbReference>
<dbReference type="InterPro" id="IPR014397">
    <property type="entry name" value="Lys2"/>
</dbReference>
<dbReference type="InterPro" id="IPR006162">
    <property type="entry name" value="Ppantetheine_attach_site"/>
</dbReference>
<comment type="caution">
    <text evidence="19">The sequence shown here is derived from an EMBL/GenBank/DDBJ whole genome shotgun (WGS) entry which is preliminary data.</text>
</comment>
<dbReference type="Gene3D" id="3.40.50.720">
    <property type="entry name" value="NAD(P)-binding Rossmann-like Domain"/>
    <property type="match status" value="1"/>
</dbReference>
<dbReference type="Gene3D" id="3.40.50.12780">
    <property type="entry name" value="N-terminal domain of ligase-like"/>
    <property type="match status" value="1"/>
</dbReference>
<keyword evidence="20" id="KW-1185">Reference proteome</keyword>
<keyword evidence="10" id="KW-0521">NADP</keyword>
<dbReference type="Gene3D" id="3.30.300.30">
    <property type="match status" value="1"/>
</dbReference>
<dbReference type="SUPFAM" id="SSF56801">
    <property type="entry name" value="Acetyl-CoA synthetase-like"/>
    <property type="match status" value="1"/>
</dbReference>
<evidence type="ECO:0000256" key="6">
    <source>
        <dbReference type="ARBA" id="ARBA00013073"/>
    </source>
</evidence>
<dbReference type="PROSITE" id="PS00455">
    <property type="entry name" value="AMP_BINDING"/>
    <property type="match status" value="1"/>
</dbReference>
<evidence type="ECO:0000256" key="3">
    <source>
        <dbReference type="ARBA" id="ARBA00004827"/>
    </source>
</evidence>
<dbReference type="InterPro" id="IPR010071">
    <property type="entry name" value="AA_adenyl_dom"/>
</dbReference>
<dbReference type="InterPro" id="IPR001242">
    <property type="entry name" value="Condensation_dom"/>
</dbReference>
<evidence type="ECO:0000256" key="17">
    <source>
        <dbReference type="ARBA" id="ARBA00049537"/>
    </source>
</evidence>
<comment type="similarity">
    <text evidence="4">Belongs to the ATP-dependent AMP-binding enzyme family.</text>
</comment>
<dbReference type="InterPro" id="IPR042099">
    <property type="entry name" value="ANL_N_sf"/>
</dbReference>
<comment type="catalytic activity">
    <reaction evidence="17">
        <text>(S)-2-amino-6-oxohexanoate + NADP(+) + H2O = L-2-aminoadipate + NADPH + 2 H(+)</text>
        <dbReference type="Rhea" id="RHEA:12304"/>
        <dbReference type="ChEBI" id="CHEBI:15377"/>
        <dbReference type="ChEBI" id="CHEBI:15378"/>
        <dbReference type="ChEBI" id="CHEBI:57783"/>
        <dbReference type="ChEBI" id="CHEBI:58321"/>
        <dbReference type="ChEBI" id="CHEBI:58349"/>
        <dbReference type="ChEBI" id="CHEBI:58672"/>
        <dbReference type="EC" id="1.2.1.31"/>
    </reaction>
</comment>
<dbReference type="Gene3D" id="3.30.559.30">
    <property type="entry name" value="Nonribosomal peptide synthetase, condensation domain"/>
    <property type="match status" value="1"/>
</dbReference>
<dbReference type="Pfam" id="PF07993">
    <property type="entry name" value="NAD_binding_4"/>
    <property type="match status" value="1"/>
</dbReference>
<evidence type="ECO:0000256" key="9">
    <source>
        <dbReference type="ARBA" id="ARBA00022605"/>
    </source>
</evidence>
<dbReference type="GO" id="GO:0016491">
    <property type="term" value="F:oxidoreductase activity"/>
    <property type="evidence" value="ECO:0007669"/>
    <property type="project" value="UniProtKB-KW"/>
</dbReference>
<evidence type="ECO:0000256" key="12">
    <source>
        <dbReference type="ARBA" id="ARBA00023154"/>
    </source>
</evidence>
<evidence type="ECO:0000256" key="14">
    <source>
        <dbReference type="ARBA" id="ARBA00032195"/>
    </source>
</evidence>
<dbReference type="InterPro" id="IPR045851">
    <property type="entry name" value="AMP-bd_C_sf"/>
</dbReference>
<dbReference type="PROSITE" id="PS50075">
    <property type="entry name" value="CARRIER"/>
    <property type="match status" value="1"/>
</dbReference>
<evidence type="ECO:0000256" key="10">
    <source>
        <dbReference type="ARBA" id="ARBA00022857"/>
    </source>
</evidence>